<evidence type="ECO:0000256" key="1">
    <source>
        <dbReference type="SAM" id="MobiDB-lite"/>
    </source>
</evidence>
<keyword evidence="2" id="KW-0732">Signal</keyword>
<reference evidence="3" key="1">
    <citation type="submission" date="2024-07" db="EMBL/GenBank/DDBJ databases">
        <authorList>
            <person name="Yu S.T."/>
        </authorList>
    </citation>
    <scope>NUCLEOTIDE SEQUENCE</scope>
    <source>
        <strain evidence="3">R35</strain>
    </source>
</reference>
<dbReference type="PROSITE" id="PS51257">
    <property type="entry name" value="PROKAR_LIPOPROTEIN"/>
    <property type="match status" value="1"/>
</dbReference>
<evidence type="ECO:0000256" key="2">
    <source>
        <dbReference type="SAM" id="SignalP"/>
    </source>
</evidence>
<feature type="signal peptide" evidence="2">
    <location>
        <begin position="1"/>
        <end position="24"/>
    </location>
</feature>
<dbReference type="AlphaFoldDB" id="A0AB39S9F7"/>
<proteinExistence type="predicted"/>
<protein>
    <recommendedName>
        <fullName evidence="4">Lipoprotein</fullName>
    </recommendedName>
</protein>
<dbReference type="EMBL" id="CP163440">
    <property type="protein sequence ID" value="XDQ64947.1"/>
    <property type="molecule type" value="Genomic_DNA"/>
</dbReference>
<feature type="region of interest" description="Disordered" evidence="1">
    <location>
        <begin position="45"/>
        <end position="64"/>
    </location>
</feature>
<name>A0AB39S9F7_9ACTN</name>
<dbReference type="RefSeq" id="WP_369261476.1">
    <property type="nucleotide sequence ID" value="NZ_CP163440.1"/>
</dbReference>
<feature type="chain" id="PRO_5044218608" description="Lipoprotein" evidence="2">
    <location>
        <begin position="25"/>
        <end position="297"/>
    </location>
</feature>
<evidence type="ECO:0008006" key="4">
    <source>
        <dbReference type="Google" id="ProtNLM"/>
    </source>
</evidence>
<accession>A0AB39S9F7</accession>
<organism evidence="3">
    <name type="scientific">Streptomyces sp. R35</name>
    <dbReference type="NCBI Taxonomy" id="3238630"/>
    <lineage>
        <taxon>Bacteria</taxon>
        <taxon>Bacillati</taxon>
        <taxon>Actinomycetota</taxon>
        <taxon>Actinomycetes</taxon>
        <taxon>Kitasatosporales</taxon>
        <taxon>Streptomycetaceae</taxon>
        <taxon>Streptomyces</taxon>
    </lineage>
</organism>
<evidence type="ECO:0000313" key="3">
    <source>
        <dbReference type="EMBL" id="XDQ64947.1"/>
    </source>
</evidence>
<gene>
    <name evidence="3" type="ORF">AB5J50_31270</name>
</gene>
<sequence>MRACLGRAALAGVPLCVVLVGCSAGGGAGESAKGADSVDSAVRATPDAKRERLPAAPRTPGEFLGRAGKAMDAESGWTFAVKGNEGLVLQGQTSAASYTSTVRRTRDPEALHSTGTIVSKEAGKPEEVFVVGGVGYVREGGAGAGWKKGPVSDPDIANKVEDPVDALEAFESYAKAGEGAVEVVKADGNVRLQVQVRSRRLAEVKNRPAVEKAARELEPTLAQLRKAGVTAGEEQILLNRLDEVLVLDAKTFRITSHRFECSFLIPYQGRTIAYSQNVREENRGVFDGGIRLPAGVS</sequence>